<dbReference type="STRING" id="49186.SAMN05421647_104310"/>
<evidence type="ECO:0000313" key="4">
    <source>
        <dbReference type="EMBL" id="SIQ41297.1"/>
    </source>
</evidence>
<feature type="compositionally biased region" description="Low complexity" evidence="1">
    <location>
        <begin position="53"/>
        <end position="64"/>
    </location>
</feature>
<keyword evidence="5" id="KW-1185">Reference proteome</keyword>
<sequence length="316" mass="34522">MVVTRCPNCHARFRVSDGQLKLAAGQVRCGACLLVFDAQQHRVRPAPTRKAEAATPASAAPEPAQISNAGTETAKPRPEAATPQAPVAESKVPQQPAIEASVTRKAETETAKQAELFQAVPETAQEATHNDTANRPDTLDGFRTEALHLGHPADNDPNPVRTTGWLLLCLLAILGLGAQLIWFERAQLARYSELGSVYALLCDQVDCSLERPALAFIKNHGLILQPHPQYRDALNATILLENRAPFEQPWPALNLRFTDLKGRVVAQRTFQPDEYLDAETLDPKQMPPGQSMQINLELAAPGRRGTSYELELVAPL</sequence>
<dbReference type="AlphaFoldDB" id="A0A1N6SJV5"/>
<dbReference type="InterPro" id="IPR021834">
    <property type="entry name" value="DUF3426"/>
</dbReference>
<accession>A0A1N6SJV5</accession>
<dbReference type="NCBIfam" id="TIGR02098">
    <property type="entry name" value="MJ0042_CXXC"/>
    <property type="match status" value="1"/>
</dbReference>
<feature type="transmembrane region" description="Helical" evidence="2">
    <location>
        <begin position="164"/>
        <end position="183"/>
    </location>
</feature>
<dbReference type="Proteomes" id="UP000186895">
    <property type="component" value="Unassembled WGS sequence"/>
</dbReference>
<evidence type="ECO:0000256" key="2">
    <source>
        <dbReference type="SAM" id="Phobius"/>
    </source>
</evidence>
<keyword evidence="2" id="KW-1133">Transmembrane helix</keyword>
<feature type="compositionally biased region" description="Basic and acidic residues" evidence="1">
    <location>
        <begin position="102"/>
        <end position="111"/>
    </location>
</feature>
<dbReference type="Pfam" id="PF11906">
    <property type="entry name" value="DUF3426"/>
    <property type="match status" value="1"/>
</dbReference>
<dbReference type="EMBL" id="FTMN01000004">
    <property type="protein sequence ID" value="SIQ41297.1"/>
    <property type="molecule type" value="Genomic_DNA"/>
</dbReference>
<proteinExistence type="predicted"/>
<evidence type="ECO:0000256" key="1">
    <source>
        <dbReference type="SAM" id="MobiDB-lite"/>
    </source>
</evidence>
<feature type="domain" description="Zinc finger/thioredoxin putative" evidence="3">
    <location>
        <begin position="3"/>
        <end position="38"/>
    </location>
</feature>
<organism evidence="4 5">
    <name type="scientific">Marinobacterium stanieri</name>
    <dbReference type="NCBI Taxonomy" id="49186"/>
    <lineage>
        <taxon>Bacteria</taxon>
        <taxon>Pseudomonadati</taxon>
        <taxon>Pseudomonadota</taxon>
        <taxon>Gammaproteobacteria</taxon>
        <taxon>Oceanospirillales</taxon>
        <taxon>Oceanospirillaceae</taxon>
        <taxon>Marinobacterium</taxon>
    </lineage>
</organism>
<dbReference type="Pfam" id="PF13719">
    <property type="entry name" value="Zn_ribbon_5"/>
    <property type="match status" value="1"/>
</dbReference>
<feature type="region of interest" description="Disordered" evidence="1">
    <location>
        <begin position="46"/>
        <end position="111"/>
    </location>
</feature>
<protein>
    <submittedName>
        <fullName evidence="4">MJ0042 family finger-like domain-containing protein</fullName>
    </submittedName>
</protein>
<keyword evidence="2" id="KW-0812">Transmembrane</keyword>
<keyword evidence="2" id="KW-0472">Membrane</keyword>
<evidence type="ECO:0000259" key="3">
    <source>
        <dbReference type="Pfam" id="PF13719"/>
    </source>
</evidence>
<gene>
    <name evidence="4" type="ORF">SAMN05421647_104310</name>
</gene>
<dbReference type="RefSeq" id="WP_076462873.1">
    <property type="nucleotide sequence ID" value="NZ_FTMN01000004.1"/>
</dbReference>
<evidence type="ECO:0000313" key="5">
    <source>
        <dbReference type="Proteomes" id="UP000186895"/>
    </source>
</evidence>
<dbReference type="InterPro" id="IPR011723">
    <property type="entry name" value="Znf/thioredoxin_put"/>
</dbReference>
<name>A0A1N6SJV5_9GAMM</name>
<reference evidence="4 5" key="1">
    <citation type="submission" date="2017-01" db="EMBL/GenBank/DDBJ databases">
        <authorList>
            <person name="Mah S.A."/>
            <person name="Swanson W.J."/>
            <person name="Moy G.W."/>
            <person name="Vacquier V.D."/>
        </authorList>
    </citation>
    <scope>NUCLEOTIDE SEQUENCE [LARGE SCALE GENOMIC DNA]</scope>
    <source>
        <strain evidence="4 5">DSM 7027</strain>
    </source>
</reference>
<dbReference type="eggNOG" id="COG1273">
    <property type="taxonomic scope" value="Bacteria"/>
</dbReference>